<keyword evidence="2" id="KW-1185">Reference proteome</keyword>
<sequence>MFFSSPRQPASAVTSLPSALCVSIEHLSGSEPVQKTFSRREIERQQEFNLDPSQYIDFELEHDWSTYLLPEVSLEYAMHFMHGEL</sequence>
<reference evidence="1 2" key="1">
    <citation type="journal article" date="2021" name="Elife">
        <title>Chloroplast acquisition without the gene transfer in kleptoplastic sea slugs, Plakobranchus ocellatus.</title>
        <authorList>
            <person name="Maeda T."/>
            <person name="Takahashi S."/>
            <person name="Yoshida T."/>
            <person name="Shimamura S."/>
            <person name="Takaki Y."/>
            <person name="Nagai Y."/>
            <person name="Toyoda A."/>
            <person name="Suzuki Y."/>
            <person name="Arimoto A."/>
            <person name="Ishii H."/>
            <person name="Satoh N."/>
            <person name="Nishiyama T."/>
            <person name="Hasebe M."/>
            <person name="Maruyama T."/>
            <person name="Minagawa J."/>
            <person name="Obokata J."/>
            <person name="Shigenobu S."/>
        </authorList>
    </citation>
    <scope>NUCLEOTIDE SEQUENCE [LARGE SCALE GENOMIC DNA]</scope>
</reference>
<gene>
    <name evidence="1" type="ORF">ElyMa_000448700</name>
</gene>
<organism evidence="1 2">
    <name type="scientific">Elysia marginata</name>
    <dbReference type="NCBI Taxonomy" id="1093978"/>
    <lineage>
        <taxon>Eukaryota</taxon>
        <taxon>Metazoa</taxon>
        <taxon>Spiralia</taxon>
        <taxon>Lophotrochozoa</taxon>
        <taxon>Mollusca</taxon>
        <taxon>Gastropoda</taxon>
        <taxon>Heterobranchia</taxon>
        <taxon>Euthyneura</taxon>
        <taxon>Panpulmonata</taxon>
        <taxon>Sacoglossa</taxon>
        <taxon>Placobranchoidea</taxon>
        <taxon>Plakobranchidae</taxon>
        <taxon>Elysia</taxon>
    </lineage>
</organism>
<dbReference type="Proteomes" id="UP000762676">
    <property type="component" value="Unassembled WGS sequence"/>
</dbReference>
<dbReference type="EMBL" id="BMAT01000886">
    <property type="protein sequence ID" value="GFR75182.1"/>
    <property type="molecule type" value="Genomic_DNA"/>
</dbReference>
<evidence type="ECO:0000313" key="2">
    <source>
        <dbReference type="Proteomes" id="UP000762676"/>
    </source>
</evidence>
<evidence type="ECO:0000313" key="1">
    <source>
        <dbReference type="EMBL" id="GFR75182.1"/>
    </source>
</evidence>
<dbReference type="AlphaFoldDB" id="A0AAV4FPG8"/>
<accession>A0AAV4FPG8</accession>
<comment type="caution">
    <text evidence="1">The sequence shown here is derived from an EMBL/GenBank/DDBJ whole genome shotgun (WGS) entry which is preliminary data.</text>
</comment>
<name>A0AAV4FPG8_9GAST</name>
<protein>
    <submittedName>
        <fullName evidence="1">Uncharacterized protein</fullName>
    </submittedName>
</protein>
<proteinExistence type="predicted"/>